<dbReference type="OrthoDB" id="61520at2"/>
<dbReference type="AlphaFoldDB" id="A0A140L3V7"/>
<organism evidence="1 2">
    <name type="scientific">Thermotalea metallivorans</name>
    <dbReference type="NCBI Taxonomy" id="520762"/>
    <lineage>
        <taxon>Bacteria</taxon>
        <taxon>Bacillati</taxon>
        <taxon>Bacillota</taxon>
        <taxon>Clostridia</taxon>
        <taxon>Peptostreptococcales</taxon>
        <taxon>Thermotaleaceae</taxon>
        <taxon>Thermotalea</taxon>
    </lineage>
</organism>
<protein>
    <submittedName>
        <fullName evidence="1">Uncharacterized protein</fullName>
    </submittedName>
</protein>
<gene>
    <name evidence="1" type="ORF">AN619_18690</name>
</gene>
<dbReference type="PATRIC" id="fig|520762.4.peg.2070"/>
<comment type="caution">
    <text evidence="1">The sequence shown here is derived from an EMBL/GenBank/DDBJ whole genome shotgun (WGS) entry which is preliminary data.</text>
</comment>
<proteinExistence type="predicted"/>
<evidence type="ECO:0000313" key="2">
    <source>
        <dbReference type="Proteomes" id="UP000070456"/>
    </source>
</evidence>
<dbReference type="Proteomes" id="UP000070456">
    <property type="component" value="Unassembled WGS sequence"/>
</dbReference>
<reference evidence="1 2" key="1">
    <citation type="submission" date="2015-12" db="EMBL/GenBank/DDBJ databases">
        <title>Draft genome sequence of the thermoanaerobe Thermotalea metallivorans, an isolate from the runoff channel of the Great Artesian Basin, Australia.</title>
        <authorList>
            <person name="Patel B.K."/>
        </authorList>
    </citation>
    <scope>NUCLEOTIDE SEQUENCE [LARGE SCALE GENOMIC DNA]</scope>
    <source>
        <strain evidence="1 2">B2-1</strain>
    </source>
</reference>
<evidence type="ECO:0000313" key="1">
    <source>
        <dbReference type="EMBL" id="KXG75232.1"/>
    </source>
</evidence>
<dbReference type="RefSeq" id="WP_068556430.1">
    <property type="nucleotide sequence ID" value="NZ_LOEE01000037.1"/>
</dbReference>
<name>A0A140L3V7_9FIRM</name>
<accession>A0A140L3V7</accession>
<keyword evidence="2" id="KW-1185">Reference proteome</keyword>
<dbReference type="EMBL" id="LOEE01000037">
    <property type="protein sequence ID" value="KXG75232.1"/>
    <property type="molecule type" value="Genomic_DNA"/>
</dbReference>
<sequence length="356" mass="40535">MKTQRPISIILTLCVFLIPMTGVSAVSQEKATIVDFKVTLNGILINNINSDYPLLMYKGITYFPLTWDYSRFLGIETNWSQASGLVITKTDRTCGYKPSENVINKTSEKYSVAIPVYPITVNGEKIDNKKEKWPFINFRGITYFPLTWHYAVNSFGWEYAWSQEKGLVISCPGGKSDPKETVLSLINQMAFGRGYPLKASIIENKSEGTKQEYTGRVENRMDDSNFTSSVYLETPVYFYDAQINGLSTTYEGLNPHQNKGYSLHFHASSPAGGRAIGLDLMESKEARMMKQLLDFHFIGDTRKKIIGFENMETVHGKSRWKIKTEDRLILLEINDWEGKITEATITDDLFTYNISF</sequence>